<dbReference type="Proteomes" id="UP000054903">
    <property type="component" value="Unassembled WGS sequence"/>
</dbReference>
<gene>
    <name evidence="1" type="ORF">AWB77_03852</name>
</gene>
<proteinExistence type="predicted"/>
<reference evidence="1" key="1">
    <citation type="submission" date="2016-01" db="EMBL/GenBank/DDBJ databases">
        <authorList>
            <person name="Peeters C."/>
        </authorList>
    </citation>
    <scope>NUCLEOTIDE SEQUENCE</scope>
    <source>
        <strain evidence="1">LMG 29320</strain>
    </source>
</reference>
<dbReference type="EMBL" id="FCNX02000009">
    <property type="protein sequence ID" value="SAK79196.1"/>
    <property type="molecule type" value="Genomic_DNA"/>
</dbReference>
<sequence>MRQPLFRSTCLRLLPAYNASYRGHRRSSRNPMAARVMIGLQMRAKSRAALVSGRAPRRPWTGHTVFTRNRYVQNFVSLFSLLAMSVSKVQLVELGRTQAAHSGSPFTSSLRTGVFLLVKTLERGSRRDGFKVAENPPYRETQVSVLQAVGGVTRQSSPCGCISLLDTARHALEAQQLAELSTA</sequence>
<dbReference type="AlphaFoldDB" id="A0A158CBA4"/>
<evidence type="ECO:0000313" key="2">
    <source>
        <dbReference type="Proteomes" id="UP000054903"/>
    </source>
</evidence>
<comment type="caution">
    <text evidence="1">The sequence shown here is derived from an EMBL/GenBank/DDBJ whole genome shotgun (WGS) entry which is preliminary data.</text>
</comment>
<name>A0A158CBA4_9BURK</name>
<protein>
    <submittedName>
        <fullName evidence="1">Uncharacterized protein</fullName>
    </submittedName>
</protein>
<evidence type="ECO:0000313" key="1">
    <source>
        <dbReference type="EMBL" id="SAK79196.1"/>
    </source>
</evidence>
<accession>A0A158CBA4</accession>
<keyword evidence="2" id="KW-1185">Reference proteome</keyword>
<organism evidence="1 2">
    <name type="scientific">Caballeronia fortuita</name>
    <dbReference type="NCBI Taxonomy" id="1777138"/>
    <lineage>
        <taxon>Bacteria</taxon>
        <taxon>Pseudomonadati</taxon>
        <taxon>Pseudomonadota</taxon>
        <taxon>Betaproteobacteria</taxon>
        <taxon>Burkholderiales</taxon>
        <taxon>Burkholderiaceae</taxon>
        <taxon>Caballeronia</taxon>
    </lineage>
</organism>